<evidence type="ECO:0000313" key="2">
    <source>
        <dbReference type="Proteomes" id="UP001500630"/>
    </source>
</evidence>
<dbReference type="RefSeq" id="WP_345563247.1">
    <property type="nucleotide sequence ID" value="NZ_BAABDQ010000007.1"/>
</dbReference>
<dbReference type="Pfam" id="PF20062">
    <property type="entry name" value="DUF6461"/>
    <property type="match status" value="1"/>
</dbReference>
<gene>
    <name evidence="1" type="ORF">GCM10022419_037070</name>
</gene>
<sequence>MLTDIETHHKDLVERNIFLGELCMTWCRAGSADEVIRALDVEVLDITTSGLKGLYAESYEEQNDGKFGGFLLLGKEPPWFLAMEYTGDRAFRALERLSSGGEAICLIGSATLCRFSLFYARDGRKLCRLDYAGDVRGETAVIEEHLAGLFHLHERYADVEAGRVPGEGLLDDWRMHAFVLMERITGVRLSFDWLARGHALHHFRV</sequence>
<evidence type="ECO:0000313" key="1">
    <source>
        <dbReference type="EMBL" id="GAA3553256.1"/>
    </source>
</evidence>
<reference evidence="2" key="1">
    <citation type="journal article" date="2019" name="Int. J. Syst. Evol. Microbiol.">
        <title>The Global Catalogue of Microorganisms (GCM) 10K type strain sequencing project: providing services to taxonomists for standard genome sequencing and annotation.</title>
        <authorList>
            <consortium name="The Broad Institute Genomics Platform"/>
            <consortium name="The Broad Institute Genome Sequencing Center for Infectious Disease"/>
            <person name="Wu L."/>
            <person name="Ma J."/>
        </authorList>
    </citation>
    <scope>NUCLEOTIDE SEQUENCE [LARGE SCALE GENOMIC DNA]</scope>
    <source>
        <strain evidence="2">JCM 17326</strain>
    </source>
</reference>
<keyword evidence="2" id="KW-1185">Reference proteome</keyword>
<dbReference type="InterPro" id="IPR045592">
    <property type="entry name" value="DUF6461"/>
</dbReference>
<proteinExistence type="predicted"/>
<protein>
    <submittedName>
        <fullName evidence="1">Uncharacterized protein</fullName>
    </submittedName>
</protein>
<dbReference type="Proteomes" id="UP001500630">
    <property type="component" value="Unassembled WGS sequence"/>
</dbReference>
<name>A0ABP6WNN3_9ACTN</name>
<accession>A0ABP6WNN3</accession>
<comment type="caution">
    <text evidence="1">The sequence shown here is derived from an EMBL/GenBank/DDBJ whole genome shotgun (WGS) entry which is preliminary data.</text>
</comment>
<dbReference type="EMBL" id="BAABDQ010000007">
    <property type="protein sequence ID" value="GAA3553256.1"/>
    <property type="molecule type" value="Genomic_DNA"/>
</dbReference>
<organism evidence="1 2">
    <name type="scientific">Nonomuraea rosea</name>
    <dbReference type="NCBI Taxonomy" id="638574"/>
    <lineage>
        <taxon>Bacteria</taxon>
        <taxon>Bacillati</taxon>
        <taxon>Actinomycetota</taxon>
        <taxon>Actinomycetes</taxon>
        <taxon>Streptosporangiales</taxon>
        <taxon>Streptosporangiaceae</taxon>
        <taxon>Nonomuraea</taxon>
    </lineage>
</organism>